<evidence type="ECO:0000313" key="2">
    <source>
        <dbReference type="EMBL" id="NEE09027.1"/>
    </source>
</evidence>
<comment type="caution">
    <text evidence="2">The sequence shown here is derived from an EMBL/GenBank/DDBJ whole genome shotgun (WGS) entry which is preliminary data.</text>
</comment>
<accession>A0A6G3WUD7</accession>
<feature type="non-terminal residue" evidence="2">
    <location>
        <position position="69"/>
    </location>
</feature>
<dbReference type="AlphaFoldDB" id="A0A6G3WUD7"/>
<evidence type="ECO:0000256" key="1">
    <source>
        <dbReference type="SAM" id="MobiDB-lite"/>
    </source>
</evidence>
<proteinExistence type="predicted"/>
<gene>
    <name evidence="2" type="ORF">G3M58_21540</name>
</gene>
<feature type="region of interest" description="Disordered" evidence="1">
    <location>
        <begin position="18"/>
        <end position="57"/>
    </location>
</feature>
<feature type="non-terminal residue" evidence="2">
    <location>
        <position position="1"/>
    </location>
</feature>
<organism evidence="2">
    <name type="scientific">Streptomyces sp. SID7499</name>
    <dbReference type="NCBI Taxonomy" id="2706086"/>
    <lineage>
        <taxon>Bacteria</taxon>
        <taxon>Bacillati</taxon>
        <taxon>Actinomycetota</taxon>
        <taxon>Actinomycetes</taxon>
        <taxon>Kitasatosporales</taxon>
        <taxon>Streptomycetaceae</taxon>
        <taxon>Streptomyces</taxon>
    </lineage>
</organism>
<protein>
    <submittedName>
        <fullName evidence="2">Uncharacterized protein</fullName>
    </submittedName>
</protein>
<name>A0A6G3WUD7_9ACTN</name>
<dbReference type="EMBL" id="JAAGMN010002200">
    <property type="protein sequence ID" value="NEE09027.1"/>
    <property type="molecule type" value="Genomic_DNA"/>
</dbReference>
<sequence>PLDLDAEFDFLASPCESVAPDGLSTLPTPGERPANGAGPADAETRATAVGEQAGGEGQSAIEVLRALVA</sequence>
<reference evidence="2" key="1">
    <citation type="submission" date="2020-01" db="EMBL/GenBank/DDBJ databases">
        <title>Insect and environment-associated Actinomycetes.</title>
        <authorList>
            <person name="Currrie C."/>
            <person name="Chevrette M."/>
            <person name="Carlson C."/>
            <person name="Stubbendieck R."/>
            <person name="Wendt-Pienkowski E."/>
        </authorList>
    </citation>
    <scope>NUCLEOTIDE SEQUENCE</scope>
    <source>
        <strain evidence="2">SID7499</strain>
    </source>
</reference>